<evidence type="ECO:0000256" key="1">
    <source>
        <dbReference type="SAM" id="MobiDB-lite"/>
    </source>
</evidence>
<keyword evidence="2" id="KW-1133">Transmembrane helix</keyword>
<proteinExistence type="predicted"/>
<evidence type="ECO:0000313" key="3">
    <source>
        <dbReference type="EMBL" id="MFC7136054.1"/>
    </source>
</evidence>
<keyword evidence="2" id="KW-0812">Transmembrane</keyword>
<comment type="caution">
    <text evidence="3">The sequence shown here is derived from an EMBL/GenBank/DDBJ whole genome shotgun (WGS) entry which is preliminary data.</text>
</comment>
<feature type="transmembrane region" description="Helical" evidence="2">
    <location>
        <begin position="30"/>
        <end position="46"/>
    </location>
</feature>
<protein>
    <recommendedName>
        <fullName evidence="5">LexA-binding, inner membrane-associated hydrolase</fullName>
    </recommendedName>
</protein>
<name>A0ABD5XQZ6_9EURY</name>
<feature type="compositionally biased region" description="Low complexity" evidence="1">
    <location>
        <begin position="66"/>
        <end position="114"/>
    </location>
</feature>
<feature type="region of interest" description="Disordered" evidence="1">
    <location>
        <begin position="66"/>
        <end position="136"/>
    </location>
</feature>
<keyword evidence="4" id="KW-1185">Reference proteome</keyword>
<evidence type="ECO:0000313" key="4">
    <source>
        <dbReference type="Proteomes" id="UP001596368"/>
    </source>
</evidence>
<accession>A0ABD5XQZ6</accession>
<dbReference type="AlphaFoldDB" id="A0ABD5XQZ6"/>
<dbReference type="Proteomes" id="UP001596368">
    <property type="component" value="Unassembled WGS sequence"/>
</dbReference>
<evidence type="ECO:0008006" key="5">
    <source>
        <dbReference type="Google" id="ProtNLM"/>
    </source>
</evidence>
<feature type="compositionally biased region" description="Basic residues" evidence="1">
    <location>
        <begin position="115"/>
        <end position="125"/>
    </location>
</feature>
<keyword evidence="2" id="KW-0472">Membrane</keyword>
<organism evidence="3 4">
    <name type="scientific">Halobaculum litoreum</name>
    <dbReference type="NCBI Taxonomy" id="3031998"/>
    <lineage>
        <taxon>Archaea</taxon>
        <taxon>Methanobacteriati</taxon>
        <taxon>Methanobacteriota</taxon>
        <taxon>Stenosarchaea group</taxon>
        <taxon>Halobacteria</taxon>
        <taxon>Halobacteriales</taxon>
        <taxon>Haloferacaceae</taxon>
        <taxon>Halobaculum</taxon>
    </lineage>
</organism>
<evidence type="ECO:0000256" key="2">
    <source>
        <dbReference type="SAM" id="Phobius"/>
    </source>
</evidence>
<feature type="compositionally biased region" description="Low complexity" evidence="1">
    <location>
        <begin position="126"/>
        <end position="136"/>
    </location>
</feature>
<dbReference type="EMBL" id="JBHSZG010000001">
    <property type="protein sequence ID" value="MFC7136054.1"/>
    <property type="molecule type" value="Genomic_DNA"/>
</dbReference>
<gene>
    <name evidence="3" type="ORF">ACFQRB_04820</name>
</gene>
<reference evidence="3 4" key="1">
    <citation type="journal article" date="2019" name="Int. J. Syst. Evol. Microbiol.">
        <title>The Global Catalogue of Microorganisms (GCM) 10K type strain sequencing project: providing services to taxonomists for standard genome sequencing and annotation.</title>
        <authorList>
            <consortium name="The Broad Institute Genomics Platform"/>
            <consortium name="The Broad Institute Genome Sequencing Center for Infectious Disease"/>
            <person name="Wu L."/>
            <person name="Ma J."/>
        </authorList>
    </citation>
    <scope>NUCLEOTIDE SEQUENCE [LARGE SCALE GENOMIC DNA]</scope>
    <source>
        <strain evidence="3 4">DT92</strain>
    </source>
</reference>
<sequence length="136" mass="14338">MYSRHHAAVSAVVAAGLVWALPLGDRLAVAAGWWAVLTAAGVLIDLDHFVMARVVRGDWANARRALANPARPSSTSPSCSTPATCGRSSGSSATSSSCPSPCSRRGEPAASRGRASPRQRPRSRWRSSSTFTFSRT</sequence>